<keyword evidence="1 8" id="KW-0645">Protease</keyword>
<dbReference type="GO" id="GO:0004222">
    <property type="term" value="F:metalloendopeptidase activity"/>
    <property type="evidence" value="ECO:0007669"/>
    <property type="project" value="InterPro"/>
</dbReference>
<evidence type="ECO:0000256" key="1">
    <source>
        <dbReference type="ARBA" id="ARBA00022670"/>
    </source>
</evidence>
<evidence type="ECO:0000256" key="8">
    <source>
        <dbReference type="RuleBase" id="RU003983"/>
    </source>
</evidence>
<evidence type="ECO:0000259" key="10">
    <source>
        <dbReference type="Pfam" id="PF01435"/>
    </source>
</evidence>
<comment type="similarity">
    <text evidence="8">Belongs to the peptidase M48 family.</text>
</comment>
<dbReference type="EC" id="3.4.24.84" evidence="12"/>
<keyword evidence="9" id="KW-0472">Membrane</keyword>
<proteinExistence type="inferred from homology"/>
<evidence type="ECO:0000256" key="5">
    <source>
        <dbReference type="ARBA" id="ARBA00023049"/>
    </source>
</evidence>
<evidence type="ECO:0000256" key="2">
    <source>
        <dbReference type="ARBA" id="ARBA00022723"/>
    </source>
</evidence>
<evidence type="ECO:0000256" key="7">
    <source>
        <dbReference type="PIRSR" id="PIRSR627057-2"/>
    </source>
</evidence>
<comment type="cofactor">
    <cofactor evidence="7 8">
        <name>Zn(2+)</name>
        <dbReference type="ChEBI" id="CHEBI:29105"/>
    </cofactor>
    <text evidence="7 8">Binds 1 zinc ion per subunit.</text>
</comment>
<accession>F6B420</accession>
<evidence type="ECO:0000313" key="13">
    <source>
        <dbReference type="Proteomes" id="UP000009226"/>
    </source>
</evidence>
<organism evidence="12 13">
    <name type="scientific">Desulfotomaculum nigrificans (strain DSM 14880 / VKM B-2319 / CO-1-SRB)</name>
    <name type="common">Desulfotomaculum carboxydivorans</name>
    <dbReference type="NCBI Taxonomy" id="868595"/>
    <lineage>
        <taxon>Bacteria</taxon>
        <taxon>Bacillati</taxon>
        <taxon>Bacillota</taxon>
        <taxon>Clostridia</taxon>
        <taxon>Eubacteriales</taxon>
        <taxon>Desulfotomaculaceae</taxon>
        <taxon>Desulfotomaculum</taxon>
    </lineage>
</organism>
<dbReference type="InterPro" id="IPR001915">
    <property type="entry name" value="Peptidase_M48"/>
</dbReference>
<dbReference type="CDD" id="cd07343">
    <property type="entry name" value="M48A_Zmpste24p_like"/>
    <property type="match status" value="1"/>
</dbReference>
<keyword evidence="4 7" id="KW-0862">Zinc</keyword>
<dbReference type="FunFam" id="3.30.2010.10:FF:000010">
    <property type="entry name" value="M48 family peptidase"/>
    <property type="match status" value="1"/>
</dbReference>
<keyword evidence="3 8" id="KW-0378">Hydrolase</keyword>
<dbReference type="Pfam" id="PF16491">
    <property type="entry name" value="Peptidase_M48_N"/>
    <property type="match status" value="1"/>
</dbReference>
<keyword evidence="2 7" id="KW-0479">Metal-binding</keyword>
<feature type="binding site" evidence="7">
    <location>
        <position position="336"/>
    </location>
    <ligand>
        <name>Zn(2+)</name>
        <dbReference type="ChEBI" id="CHEBI:29105"/>
        <note>catalytic</note>
    </ligand>
</feature>
<feature type="domain" description="Peptidase M48" evidence="10">
    <location>
        <begin position="194"/>
        <end position="391"/>
    </location>
</feature>
<name>F6B420_DESCC</name>
<dbReference type="Proteomes" id="UP000009226">
    <property type="component" value="Chromosome"/>
</dbReference>
<evidence type="ECO:0000256" key="4">
    <source>
        <dbReference type="ARBA" id="ARBA00022833"/>
    </source>
</evidence>
<evidence type="ECO:0000256" key="3">
    <source>
        <dbReference type="ARBA" id="ARBA00022801"/>
    </source>
</evidence>
<dbReference type="AlphaFoldDB" id="F6B420"/>
<feature type="transmembrane region" description="Helical" evidence="9">
    <location>
        <begin position="161"/>
        <end position="180"/>
    </location>
</feature>
<keyword evidence="9" id="KW-1133">Transmembrane helix</keyword>
<evidence type="ECO:0000259" key="11">
    <source>
        <dbReference type="Pfam" id="PF16491"/>
    </source>
</evidence>
<dbReference type="KEGG" id="dca:Desca_1214"/>
<feature type="active site" evidence="6">
    <location>
        <position position="264"/>
    </location>
</feature>
<keyword evidence="9" id="KW-0812">Transmembrane</keyword>
<gene>
    <name evidence="12" type="ordered locus">Desca_1214</name>
</gene>
<dbReference type="Pfam" id="PF01435">
    <property type="entry name" value="Peptidase_M48"/>
    <property type="match status" value="1"/>
</dbReference>
<dbReference type="STRING" id="868595.Desca_1214"/>
<feature type="transmembrane region" description="Helical" evidence="9">
    <location>
        <begin position="132"/>
        <end position="154"/>
    </location>
</feature>
<dbReference type="HOGENOM" id="CLU_025947_1_1_9"/>
<feature type="active site" description="Proton donor" evidence="6">
    <location>
        <position position="340"/>
    </location>
</feature>
<feature type="binding site" evidence="7">
    <location>
        <position position="263"/>
    </location>
    <ligand>
        <name>Zn(2+)</name>
        <dbReference type="ChEBI" id="CHEBI:29105"/>
        <note>catalytic</note>
    </ligand>
</feature>
<dbReference type="InterPro" id="IPR027057">
    <property type="entry name" value="CAXX_Prtase_1"/>
</dbReference>
<evidence type="ECO:0000256" key="6">
    <source>
        <dbReference type="PIRSR" id="PIRSR627057-1"/>
    </source>
</evidence>
<reference evidence="12" key="1">
    <citation type="submission" date="2011-05" db="EMBL/GenBank/DDBJ databases">
        <title>Complete sequence of Desulfotomaculum carboxydivorans CO-1-SRB.</title>
        <authorList>
            <consortium name="US DOE Joint Genome Institute"/>
            <person name="Lucas S."/>
            <person name="Han J."/>
            <person name="Lapidus A."/>
            <person name="Cheng J.-F."/>
            <person name="Goodwin L."/>
            <person name="Pitluck S."/>
            <person name="Peters L."/>
            <person name="Mikhailova N."/>
            <person name="Lu M."/>
            <person name="Han C."/>
            <person name="Tapia R."/>
            <person name="Land M."/>
            <person name="Hauser L."/>
            <person name="Kyrpides N."/>
            <person name="Ivanova N."/>
            <person name="Pagani I."/>
            <person name="Stams A."/>
            <person name="Plugge C."/>
            <person name="Muyzer G."/>
            <person name="Kuever J."/>
            <person name="Parshina S."/>
            <person name="Ivanova A."/>
            <person name="Nazina T."/>
            <person name="Woyke T."/>
        </authorList>
    </citation>
    <scope>NUCLEOTIDE SEQUENCE [LARGE SCALE GENOMIC DNA]</scope>
    <source>
        <strain evidence="12">CO-1-SRB</strain>
    </source>
</reference>
<evidence type="ECO:0000313" key="12">
    <source>
        <dbReference type="EMBL" id="AEF94075.1"/>
    </source>
</evidence>
<feature type="transmembrane region" description="Helical" evidence="9">
    <location>
        <begin position="273"/>
        <end position="295"/>
    </location>
</feature>
<dbReference type="PANTHER" id="PTHR10120">
    <property type="entry name" value="CAAX PRENYL PROTEASE 1"/>
    <property type="match status" value="1"/>
</dbReference>
<dbReference type="InterPro" id="IPR032456">
    <property type="entry name" value="Peptidase_M48_N"/>
</dbReference>
<sequence>MTLLVGVFSLLFLWYTLFPGRVAPETLHYFNAAQVAKGREYALGQRLVFITGFMVQVAFLFWLVFSGRAAALSRWLQQLTGGSYWAGIVLFFIVLWLLLQLISLPFTLYGSYFWQHRWGFSTQTWGSWWLDYLKGSGLDIALTLVGVILLFWLMGHWPRTWWFLAAACLSVWLVVQSYLWPVLVSPLFNRFTPAKDPAIVNMVQNLGEKAGIPVEQVLVMDASRRTTKANAYFAGIGHTKRIVLYDTLLKNYSPDEVKAVVAHEMAHWRQGHIVKGLIMGILGNFLLWGLLFFTLRTTLPAHLRYPIYTWAIVMLFFLMVSFVCSPVQNYVSRQMEKEADQVSVMLTGDKQAAVRLQVNLATKNLSDVSPPAFIEWFSFSHPPAVTRINSILMDQR</sequence>
<keyword evidence="5 8" id="KW-0482">Metalloprotease</keyword>
<feature type="domain" description="CAAX prenyl protease 1 N-terminal" evidence="11">
    <location>
        <begin position="24"/>
        <end position="190"/>
    </location>
</feature>
<feature type="transmembrane region" description="Helical" evidence="9">
    <location>
        <begin position="85"/>
        <end position="112"/>
    </location>
</feature>
<dbReference type="GO" id="GO:0046872">
    <property type="term" value="F:metal ion binding"/>
    <property type="evidence" value="ECO:0007669"/>
    <property type="project" value="UniProtKB-KW"/>
</dbReference>
<dbReference type="GO" id="GO:0071586">
    <property type="term" value="P:CAAX-box protein processing"/>
    <property type="evidence" value="ECO:0007669"/>
    <property type="project" value="InterPro"/>
</dbReference>
<protein>
    <submittedName>
        <fullName evidence="12">Ste24 endopeptidase</fullName>
        <ecNumber evidence="12">3.4.24.84</ecNumber>
    </submittedName>
</protein>
<keyword evidence="13" id="KW-1185">Reference proteome</keyword>
<feature type="transmembrane region" description="Helical" evidence="9">
    <location>
        <begin position="43"/>
        <end position="65"/>
    </location>
</feature>
<dbReference type="Gene3D" id="3.30.2010.10">
    <property type="entry name" value="Metalloproteases ('zincins'), catalytic domain"/>
    <property type="match status" value="1"/>
</dbReference>
<dbReference type="RefSeq" id="WP_013810066.1">
    <property type="nucleotide sequence ID" value="NC_015565.1"/>
</dbReference>
<dbReference type="EMBL" id="CP002736">
    <property type="protein sequence ID" value="AEF94075.1"/>
    <property type="molecule type" value="Genomic_DNA"/>
</dbReference>
<feature type="transmembrane region" description="Helical" evidence="9">
    <location>
        <begin position="307"/>
        <end position="328"/>
    </location>
</feature>
<dbReference type="eggNOG" id="COG0501">
    <property type="taxonomic scope" value="Bacteria"/>
</dbReference>
<evidence type="ECO:0000256" key="9">
    <source>
        <dbReference type="SAM" id="Phobius"/>
    </source>
</evidence>
<feature type="binding site" evidence="7">
    <location>
        <position position="267"/>
    </location>
    <ligand>
        <name>Zn(2+)</name>
        <dbReference type="ChEBI" id="CHEBI:29105"/>
        <note>catalytic</note>
    </ligand>
</feature>